<keyword evidence="1" id="KW-0472">Membrane</keyword>
<feature type="transmembrane region" description="Helical" evidence="1">
    <location>
        <begin position="40"/>
        <end position="60"/>
    </location>
</feature>
<dbReference type="RefSeq" id="WP_092887149.1">
    <property type="nucleotide sequence ID" value="NZ_FOOQ01000001.1"/>
</dbReference>
<keyword evidence="3" id="KW-1185">Reference proteome</keyword>
<keyword evidence="1" id="KW-0812">Transmembrane</keyword>
<reference evidence="3" key="1">
    <citation type="submission" date="2016-10" db="EMBL/GenBank/DDBJ databases">
        <authorList>
            <person name="Varghese N."/>
            <person name="Submissions S."/>
        </authorList>
    </citation>
    <scope>NUCLEOTIDE SEQUENCE [LARGE SCALE GENOMIC DNA]</scope>
    <source>
        <strain evidence="3">CGMCC 1.7739</strain>
    </source>
</reference>
<dbReference type="STRING" id="553467.SAMN04488063_0202"/>
<name>A0A1I2LE00_9EURY</name>
<evidence type="ECO:0000256" key="1">
    <source>
        <dbReference type="SAM" id="Phobius"/>
    </source>
</evidence>
<dbReference type="OrthoDB" id="300483at2157"/>
<proteinExistence type="predicted"/>
<feature type="transmembrane region" description="Helical" evidence="1">
    <location>
        <begin position="72"/>
        <end position="91"/>
    </location>
</feature>
<organism evidence="2 3">
    <name type="scientific">Halopelagius inordinatus</name>
    <dbReference type="NCBI Taxonomy" id="553467"/>
    <lineage>
        <taxon>Archaea</taxon>
        <taxon>Methanobacteriati</taxon>
        <taxon>Methanobacteriota</taxon>
        <taxon>Stenosarchaea group</taxon>
        <taxon>Halobacteria</taxon>
        <taxon>Halobacteriales</taxon>
        <taxon>Haloferacaceae</taxon>
    </lineage>
</organism>
<dbReference type="Proteomes" id="UP000198876">
    <property type="component" value="Unassembled WGS sequence"/>
</dbReference>
<keyword evidence="1" id="KW-1133">Transmembrane helix</keyword>
<feature type="transmembrane region" description="Helical" evidence="1">
    <location>
        <begin position="103"/>
        <end position="123"/>
    </location>
</feature>
<accession>A0A1I2LE00</accession>
<evidence type="ECO:0000313" key="2">
    <source>
        <dbReference type="EMBL" id="SFF76679.1"/>
    </source>
</evidence>
<evidence type="ECO:0000313" key="3">
    <source>
        <dbReference type="Proteomes" id="UP000198876"/>
    </source>
</evidence>
<protein>
    <submittedName>
        <fullName evidence="2">Uncharacterized protein</fullName>
    </submittedName>
</protein>
<dbReference type="AlphaFoldDB" id="A0A1I2LE00"/>
<sequence>MSLPGRAAPELADLFRTALLWVGLLPAVSPIQTVVTAVPAVAGAPGWLSLVATAVSVGWLNYEYPEVSVLRVWAFGLLASLSLAVFSVVAVEFTTLGAADESWAFAAAYAVCWALAIGFALVVTSPRAREIASARLDPAARGRSD</sequence>
<gene>
    <name evidence="2" type="ORF">SAMN04488063_0202</name>
</gene>
<dbReference type="EMBL" id="FOOQ01000001">
    <property type="protein sequence ID" value="SFF76679.1"/>
    <property type="molecule type" value="Genomic_DNA"/>
</dbReference>